<evidence type="ECO:0000313" key="22">
    <source>
        <dbReference type="Proteomes" id="UP000515124"/>
    </source>
</evidence>
<dbReference type="PANTHER" id="PTHR27002">
    <property type="entry name" value="RECEPTOR-LIKE SERINE/THREONINE-PROTEIN KINASE SD1-8"/>
    <property type="match status" value="1"/>
</dbReference>
<evidence type="ECO:0000256" key="7">
    <source>
        <dbReference type="ARBA" id="ARBA00022741"/>
    </source>
</evidence>
<dbReference type="PROSITE" id="PS50011">
    <property type="entry name" value="PROTEIN_KINASE_DOM"/>
    <property type="match status" value="1"/>
</dbReference>
<dbReference type="FunFam" id="3.30.200.20:FF:000142">
    <property type="entry name" value="Cysteine-rich receptor-like protein kinase 10"/>
    <property type="match status" value="1"/>
</dbReference>
<dbReference type="InterPro" id="IPR000719">
    <property type="entry name" value="Prot_kinase_dom"/>
</dbReference>
<gene>
    <name evidence="23" type="primary">LOC110759584</name>
</gene>
<dbReference type="Gene3D" id="3.30.430.20">
    <property type="entry name" value="Gnk2 domain, C-X8-C-X2-C motif"/>
    <property type="match status" value="1"/>
</dbReference>
<evidence type="ECO:0000256" key="13">
    <source>
        <dbReference type="ARBA" id="ARBA00023180"/>
    </source>
</evidence>
<keyword evidence="5 19" id="KW-0732">Signal</keyword>
<evidence type="ECO:0000256" key="3">
    <source>
        <dbReference type="ARBA" id="ARBA00022679"/>
    </source>
</evidence>
<dbReference type="CDD" id="cd14066">
    <property type="entry name" value="STKc_IRAK"/>
    <property type="match status" value="1"/>
</dbReference>
<keyword evidence="11 18" id="KW-0472">Membrane</keyword>
<evidence type="ECO:0000259" key="20">
    <source>
        <dbReference type="PROSITE" id="PS50011"/>
    </source>
</evidence>
<dbReference type="GeneID" id="110759584"/>
<feature type="compositionally biased region" description="Pro residues" evidence="17">
    <location>
        <begin position="191"/>
        <end position="203"/>
    </location>
</feature>
<dbReference type="InterPro" id="IPR001245">
    <property type="entry name" value="Ser-Thr/Tyr_kinase_cat_dom"/>
</dbReference>
<feature type="transmembrane region" description="Helical" evidence="18">
    <location>
        <begin position="214"/>
        <end position="240"/>
    </location>
</feature>
<dbReference type="GO" id="GO:0005524">
    <property type="term" value="F:ATP binding"/>
    <property type="evidence" value="ECO:0007669"/>
    <property type="project" value="UniProtKB-UniRule"/>
</dbReference>
<dbReference type="InterPro" id="IPR017441">
    <property type="entry name" value="Protein_kinase_ATP_BS"/>
</dbReference>
<evidence type="ECO:0000259" key="21">
    <source>
        <dbReference type="PROSITE" id="PS51473"/>
    </source>
</evidence>
<evidence type="ECO:0000256" key="11">
    <source>
        <dbReference type="ARBA" id="ARBA00023136"/>
    </source>
</evidence>
<dbReference type="InterPro" id="IPR002902">
    <property type="entry name" value="GNK2"/>
</dbReference>
<evidence type="ECO:0000256" key="5">
    <source>
        <dbReference type="ARBA" id="ARBA00022729"/>
    </source>
</evidence>
<keyword evidence="12" id="KW-0675">Receptor</keyword>
<accession>A0A6P5SUP0</accession>
<keyword evidence="13" id="KW-0325">Glycoprotein</keyword>
<evidence type="ECO:0000256" key="9">
    <source>
        <dbReference type="ARBA" id="ARBA00022840"/>
    </source>
</evidence>
<feature type="domain" description="Gnk2-homologous" evidence="21">
    <location>
        <begin position="19"/>
        <end position="120"/>
    </location>
</feature>
<dbReference type="PROSITE" id="PS00108">
    <property type="entry name" value="PROTEIN_KINASE_ST"/>
    <property type="match status" value="1"/>
</dbReference>
<dbReference type="KEGG" id="pavi:110759584"/>
<keyword evidence="2" id="KW-0723">Serine/threonine-protein kinase</keyword>
<dbReference type="InterPro" id="IPR038408">
    <property type="entry name" value="GNK2_sf"/>
</dbReference>
<dbReference type="InterPro" id="IPR011009">
    <property type="entry name" value="Kinase-like_dom_sf"/>
</dbReference>
<evidence type="ECO:0000256" key="1">
    <source>
        <dbReference type="ARBA" id="ARBA00004167"/>
    </source>
</evidence>
<feature type="chain" id="PRO_5028385636" evidence="19">
    <location>
        <begin position="23"/>
        <end position="601"/>
    </location>
</feature>
<dbReference type="Pfam" id="PF01657">
    <property type="entry name" value="Stress-antifung"/>
    <property type="match status" value="1"/>
</dbReference>
<feature type="domain" description="Protein kinase" evidence="20">
    <location>
        <begin position="284"/>
        <end position="561"/>
    </location>
</feature>
<feature type="binding site" evidence="16">
    <location>
        <position position="312"/>
    </location>
    <ligand>
        <name>ATP</name>
        <dbReference type="ChEBI" id="CHEBI:30616"/>
    </ligand>
</feature>
<keyword evidence="8" id="KW-0418">Kinase</keyword>
<dbReference type="Gene3D" id="3.30.200.20">
    <property type="entry name" value="Phosphorylase Kinase, domain 1"/>
    <property type="match status" value="1"/>
</dbReference>
<dbReference type="AlphaFoldDB" id="A0A6P5SUP0"/>
<evidence type="ECO:0000256" key="2">
    <source>
        <dbReference type="ARBA" id="ARBA00022527"/>
    </source>
</evidence>
<dbReference type="PANTHER" id="PTHR27002:SF1050">
    <property type="entry name" value="CYSTEINE-RICH RECEPTOR-LIKE PROTEIN KINASE 5"/>
    <property type="match status" value="1"/>
</dbReference>
<comment type="catalytic activity">
    <reaction evidence="15">
        <text>L-threonyl-[protein] + ATP = O-phospho-L-threonyl-[protein] + ADP + H(+)</text>
        <dbReference type="Rhea" id="RHEA:46608"/>
        <dbReference type="Rhea" id="RHEA-COMP:11060"/>
        <dbReference type="Rhea" id="RHEA-COMP:11605"/>
        <dbReference type="ChEBI" id="CHEBI:15378"/>
        <dbReference type="ChEBI" id="CHEBI:30013"/>
        <dbReference type="ChEBI" id="CHEBI:30616"/>
        <dbReference type="ChEBI" id="CHEBI:61977"/>
        <dbReference type="ChEBI" id="CHEBI:456216"/>
    </reaction>
</comment>
<evidence type="ECO:0000256" key="15">
    <source>
        <dbReference type="ARBA" id="ARBA00047951"/>
    </source>
</evidence>
<evidence type="ECO:0000313" key="23">
    <source>
        <dbReference type="RefSeq" id="XP_021817361.1"/>
    </source>
</evidence>
<evidence type="ECO:0000256" key="14">
    <source>
        <dbReference type="ARBA" id="ARBA00047558"/>
    </source>
</evidence>
<name>A0A6P5SUP0_PRUAV</name>
<keyword evidence="7 16" id="KW-0547">Nucleotide-binding</keyword>
<dbReference type="FunFam" id="1.10.510.10:FF:000129">
    <property type="entry name" value="cysteine-rich receptor-like protein kinase 10"/>
    <property type="match status" value="1"/>
</dbReference>
<dbReference type="PROSITE" id="PS51473">
    <property type="entry name" value="GNK2"/>
    <property type="match status" value="1"/>
</dbReference>
<dbReference type="CDD" id="cd23509">
    <property type="entry name" value="Gnk2-like"/>
    <property type="match status" value="1"/>
</dbReference>
<dbReference type="GO" id="GO:0042742">
    <property type="term" value="P:defense response to bacterium"/>
    <property type="evidence" value="ECO:0007669"/>
    <property type="project" value="TreeGrafter"/>
</dbReference>
<keyword evidence="10 18" id="KW-1133">Transmembrane helix</keyword>
<dbReference type="Proteomes" id="UP000515124">
    <property type="component" value="Unplaced"/>
</dbReference>
<dbReference type="GO" id="GO:0005886">
    <property type="term" value="C:plasma membrane"/>
    <property type="evidence" value="ECO:0007669"/>
    <property type="project" value="TreeGrafter"/>
</dbReference>
<sequence length="601" mass="66917">MILFYFLSSMLIVSFPTEAAYAGHNCSTLAGNSTSTFKSNLNQLLSTLSSNADRNDTVGFYNATVGTAYGLFLCRRDVSARVCKECVANATSEAQLRCPDNQQAVVWYDDCMLRYSNQPFFSEAATSPELVGWSERNLTQYVENPAELNDALVTTLDNLVPKAANASDKFATEFEMHPFYQEVTSTTPEQSLPPPPTLPPSLPPLSTRPGRSKVTFIIIASTLGPVAFCVFVVIVAGCFFPKRVRRVREKYQAKKQQKKVGNHMKTVESLQFDLGTIETATNKFSDNNKLGEGGFGAVFKGTLGNGQEIAVKRLSKSSTQGVQEFQNEVVLVAKLQHRNLVRLLGFCLEGEETLLVYEYVSNKSLDHFLFEPTKREQLNWLRRCIIIGGIARGVLYLHEDSRLRVIHRDLKASNILLDGDMNPKISDFGMAKMVGLDGQTQGNTKRIVGTLGYMAPEYAMEGLYSIKSDVFSFGILLLEIITGKKNFLGFDQCVPTLLAYAWQLWNEGKVLELMDPLLLKDSCSPNEFLRYIHIGLLCVQEDANNRPTMSSVVLMLKTETISLSKPERPAFFTGRSENHHHQIGAYTCSINGLTVSDDMPR</sequence>
<dbReference type="RefSeq" id="XP_021817361.1">
    <property type="nucleotide sequence ID" value="XM_021961669.1"/>
</dbReference>
<dbReference type="Gene3D" id="1.10.510.10">
    <property type="entry name" value="Transferase(Phosphotransferase) domain 1"/>
    <property type="match status" value="1"/>
</dbReference>
<organism evidence="22 23">
    <name type="scientific">Prunus avium</name>
    <name type="common">Cherry</name>
    <name type="synonym">Cerasus avium</name>
    <dbReference type="NCBI Taxonomy" id="42229"/>
    <lineage>
        <taxon>Eukaryota</taxon>
        <taxon>Viridiplantae</taxon>
        <taxon>Streptophyta</taxon>
        <taxon>Embryophyta</taxon>
        <taxon>Tracheophyta</taxon>
        <taxon>Spermatophyta</taxon>
        <taxon>Magnoliopsida</taxon>
        <taxon>eudicotyledons</taxon>
        <taxon>Gunneridae</taxon>
        <taxon>Pentapetalae</taxon>
        <taxon>rosids</taxon>
        <taxon>fabids</taxon>
        <taxon>Rosales</taxon>
        <taxon>Rosaceae</taxon>
        <taxon>Amygdaloideae</taxon>
        <taxon>Amygdaleae</taxon>
        <taxon>Prunus</taxon>
    </lineage>
</organism>
<keyword evidence="22" id="KW-1185">Reference proteome</keyword>
<keyword evidence="3" id="KW-0808">Transferase</keyword>
<dbReference type="SMART" id="SM00220">
    <property type="entry name" value="S_TKc"/>
    <property type="match status" value="1"/>
</dbReference>
<comment type="subcellular location">
    <subcellularLocation>
        <location evidence="1">Membrane</location>
        <topology evidence="1">Single-pass membrane protein</topology>
    </subcellularLocation>
</comment>
<feature type="region of interest" description="Disordered" evidence="17">
    <location>
        <begin position="184"/>
        <end position="205"/>
    </location>
</feature>
<dbReference type="SUPFAM" id="SSF56112">
    <property type="entry name" value="Protein kinase-like (PK-like)"/>
    <property type="match status" value="1"/>
</dbReference>
<protein>
    <submittedName>
        <fullName evidence="23">Receptor-like protein kinase At4g00960</fullName>
    </submittedName>
</protein>
<comment type="catalytic activity">
    <reaction evidence="14">
        <text>L-seryl-[protein] + ATP = O-phospho-L-seryl-[protein] + ADP + H(+)</text>
        <dbReference type="Rhea" id="RHEA:17989"/>
        <dbReference type="Rhea" id="RHEA-COMP:9863"/>
        <dbReference type="Rhea" id="RHEA-COMP:11604"/>
        <dbReference type="ChEBI" id="CHEBI:15378"/>
        <dbReference type="ChEBI" id="CHEBI:29999"/>
        <dbReference type="ChEBI" id="CHEBI:30616"/>
        <dbReference type="ChEBI" id="CHEBI:83421"/>
        <dbReference type="ChEBI" id="CHEBI:456216"/>
    </reaction>
</comment>
<evidence type="ECO:0000256" key="19">
    <source>
        <dbReference type="SAM" id="SignalP"/>
    </source>
</evidence>
<evidence type="ECO:0000256" key="10">
    <source>
        <dbReference type="ARBA" id="ARBA00022989"/>
    </source>
</evidence>
<reference evidence="23" key="1">
    <citation type="submission" date="2025-08" db="UniProtKB">
        <authorList>
            <consortium name="RefSeq"/>
        </authorList>
    </citation>
    <scope>IDENTIFICATION</scope>
</reference>
<evidence type="ECO:0000256" key="17">
    <source>
        <dbReference type="SAM" id="MobiDB-lite"/>
    </source>
</evidence>
<keyword evidence="4 18" id="KW-0812">Transmembrane</keyword>
<keyword evidence="9 16" id="KW-0067">ATP-binding</keyword>
<dbReference type="InterPro" id="IPR008271">
    <property type="entry name" value="Ser/Thr_kinase_AS"/>
</dbReference>
<evidence type="ECO:0000256" key="4">
    <source>
        <dbReference type="ARBA" id="ARBA00022692"/>
    </source>
</evidence>
<dbReference type="Pfam" id="PF07714">
    <property type="entry name" value="PK_Tyr_Ser-Thr"/>
    <property type="match status" value="1"/>
</dbReference>
<evidence type="ECO:0000256" key="8">
    <source>
        <dbReference type="ARBA" id="ARBA00022777"/>
    </source>
</evidence>
<keyword evidence="6" id="KW-0677">Repeat</keyword>
<proteinExistence type="predicted"/>
<evidence type="ECO:0000256" key="12">
    <source>
        <dbReference type="ARBA" id="ARBA00023170"/>
    </source>
</evidence>
<feature type="signal peptide" evidence="19">
    <location>
        <begin position="1"/>
        <end position="22"/>
    </location>
</feature>
<evidence type="ECO:0000256" key="18">
    <source>
        <dbReference type="SAM" id="Phobius"/>
    </source>
</evidence>
<dbReference type="PROSITE" id="PS00107">
    <property type="entry name" value="PROTEIN_KINASE_ATP"/>
    <property type="match status" value="1"/>
</dbReference>
<evidence type="ECO:0000256" key="6">
    <source>
        <dbReference type="ARBA" id="ARBA00022737"/>
    </source>
</evidence>
<dbReference type="GO" id="GO:0004674">
    <property type="term" value="F:protein serine/threonine kinase activity"/>
    <property type="evidence" value="ECO:0007669"/>
    <property type="project" value="UniProtKB-KW"/>
</dbReference>
<evidence type="ECO:0000256" key="16">
    <source>
        <dbReference type="PROSITE-ProRule" id="PRU10141"/>
    </source>
</evidence>